<evidence type="ECO:0000256" key="6">
    <source>
        <dbReference type="ARBA" id="ARBA00022490"/>
    </source>
</evidence>
<feature type="binding site" evidence="15">
    <location>
        <begin position="184"/>
        <end position="187"/>
    </location>
    <ligand>
        <name>ATP</name>
        <dbReference type="ChEBI" id="CHEBI:30616"/>
    </ligand>
</feature>
<comment type="catalytic activity">
    <reaction evidence="12 15">
        <text>(R)-pantoate + beta-alanine + ATP = (R)-pantothenate + AMP + diphosphate + H(+)</text>
        <dbReference type="Rhea" id="RHEA:10912"/>
        <dbReference type="ChEBI" id="CHEBI:15378"/>
        <dbReference type="ChEBI" id="CHEBI:15980"/>
        <dbReference type="ChEBI" id="CHEBI:29032"/>
        <dbReference type="ChEBI" id="CHEBI:30616"/>
        <dbReference type="ChEBI" id="CHEBI:33019"/>
        <dbReference type="ChEBI" id="CHEBI:57966"/>
        <dbReference type="ChEBI" id="CHEBI:456215"/>
        <dbReference type="EC" id="6.3.2.1"/>
    </reaction>
</comment>
<dbReference type="EMBL" id="BSTJ01000012">
    <property type="protein sequence ID" value="GLY79810.1"/>
    <property type="molecule type" value="Genomic_DNA"/>
</dbReference>
<dbReference type="CDD" id="cd00560">
    <property type="entry name" value="PanC"/>
    <property type="match status" value="1"/>
</dbReference>
<name>A0A9W6RTU0_9ACTN</name>
<dbReference type="PANTHER" id="PTHR21299:SF1">
    <property type="entry name" value="PANTOATE--BETA-ALANINE LIGASE"/>
    <property type="match status" value="1"/>
</dbReference>
<dbReference type="GO" id="GO:0005524">
    <property type="term" value="F:ATP binding"/>
    <property type="evidence" value="ECO:0007669"/>
    <property type="project" value="UniProtKB-KW"/>
</dbReference>
<feature type="binding site" evidence="15">
    <location>
        <begin position="28"/>
        <end position="35"/>
    </location>
    <ligand>
        <name>ATP</name>
        <dbReference type="ChEBI" id="CHEBI:30616"/>
    </ligand>
</feature>
<keyword evidence="10 15" id="KW-0067">ATP-binding</keyword>
<dbReference type="GO" id="GO:0005829">
    <property type="term" value="C:cytosol"/>
    <property type="evidence" value="ECO:0007669"/>
    <property type="project" value="TreeGrafter"/>
</dbReference>
<evidence type="ECO:0000256" key="14">
    <source>
        <dbReference type="ARBA" id="ARBA00077433"/>
    </source>
</evidence>
<dbReference type="AlphaFoldDB" id="A0A9W6RTU0"/>
<feature type="binding site" evidence="15">
    <location>
        <position position="153"/>
    </location>
    <ligand>
        <name>(R)-pantoate</name>
        <dbReference type="ChEBI" id="CHEBI:15980"/>
    </ligand>
</feature>
<dbReference type="Gene3D" id="3.30.1300.10">
    <property type="entry name" value="Pantoate-beta-alanine ligase, C-terminal domain"/>
    <property type="match status" value="1"/>
</dbReference>
<feature type="active site" description="Proton donor" evidence="15">
    <location>
        <position position="35"/>
    </location>
</feature>
<dbReference type="HAMAP" id="MF_00158">
    <property type="entry name" value="PanC"/>
    <property type="match status" value="1"/>
</dbReference>
<keyword evidence="8 15" id="KW-0566">Pantothenate biosynthesis</keyword>
<sequence>MTLVIARTREELAAARSSFGTIALVPTMGALHEGHRSLMRRARGLAGTVAVSIFVNPLQFGPNEDLDRYPRTLTDDLAVCADEGVGLVFAPTVETMYPEGRSTGVTVSAGEMGTIVEGASRPGHFDGVLTVVLKLFNLVRPEIAVFGEKDAQQLAMIRRMVADLNVPVWIDACPTVRENDGLALSSRNRYLSPPERVTALSLSLALRRGAAAAPDGPAKVLKAARAVLDEAADTEPPLELDYVKLVDPTTFHEVDEEYVGPAVLAIAGTVGSTHLIDNTPLYLTPEPPTETR</sequence>
<evidence type="ECO:0000256" key="10">
    <source>
        <dbReference type="ARBA" id="ARBA00022840"/>
    </source>
</evidence>
<dbReference type="InterPro" id="IPR003721">
    <property type="entry name" value="Pantoate_ligase"/>
</dbReference>
<evidence type="ECO:0000256" key="9">
    <source>
        <dbReference type="ARBA" id="ARBA00022741"/>
    </source>
</evidence>
<keyword evidence="7 15" id="KW-0436">Ligase</keyword>
<feature type="binding site" evidence="15">
    <location>
        <position position="59"/>
    </location>
    <ligand>
        <name>(R)-pantoate</name>
        <dbReference type="ChEBI" id="CHEBI:15980"/>
    </ligand>
</feature>
<comment type="function">
    <text evidence="13 15">Catalyzes the condensation of pantoate with beta-alanine in an ATP-dependent reaction via a pantoyl-adenylate intermediate.</text>
</comment>
<dbReference type="InterPro" id="IPR014729">
    <property type="entry name" value="Rossmann-like_a/b/a_fold"/>
</dbReference>
<comment type="miscellaneous">
    <text evidence="15">The reaction proceeds by a bi uni uni bi ping pong mechanism.</text>
</comment>
<comment type="subcellular location">
    <subcellularLocation>
        <location evidence="1 15">Cytoplasm</location>
    </subcellularLocation>
</comment>
<dbReference type="NCBIfam" id="TIGR00018">
    <property type="entry name" value="panC"/>
    <property type="match status" value="1"/>
</dbReference>
<evidence type="ECO:0000256" key="15">
    <source>
        <dbReference type="HAMAP-Rule" id="MF_00158"/>
    </source>
</evidence>
<dbReference type="Gene3D" id="3.40.50.620">
    <property type="entry name" value="HUPs"/>
    <property type="match status" value="1"/>
</dbReference>
<evidence type="ECO:0000256" key="13">
    <source>
        <dbReference type="ARBA" id="ARBA00055042"/>
    </source>
</evidence>
<comment type="similarity">
    <text evidence="3 15">Belongs to the pantothenate synthetase family.</text>
</comment>
<evidence type="ECO:0000256" key="2">
    <source>
        <dbReference type="ARBA" id="ARBA00004990"/>
    </source>
</evidence>
<accession>A0A9W6RTU0</accession>
<comment type="pathway">
    <text evidence="2 15">Cofactor biosynthesis; (R)-pantothenate biosynthesis; (R)-pantothenate from (R)-pantoate and beta-alanine: step 1/1.</text>
</comment>
<evidence type="ECO:0000313" key="16">
    <source>
        <dbReference type="EMBL" id="GLY79810.1"/>
    </source>
</evidence>
<dbReference type="Pfam" id="PF02569">
    <property type="entry name" value="Pantoate_ligase"/>
    <property type="match status" value="1"/>
</dbReference>
<dbReference type="Proteomes" id="UP001165135">
    <property type="component" value="Unassembled WGS sequence"/>
</dbReference>
<evidence type="ECO:0000256" key="4">
    <source>
        <dbReference type="ARBA" id="ARBA00012219"/>
    </source>
</evidence>
<comment type="caution">
    <text evidence="16">The sequence shown here is derived from an EMBL/GenBank/DDBJ whole genome shotgun (WGS) entry which is preliminary data.</text>
</comment>
<dbReference type="EC" id="6.3.2.1" evidence="4 15"/>
<dbReference type="PANTHER" id="PTHR21299">
    <property type="entry name" value="CYTIDYLATE KINASE/PANTOATE-BETA-ALANINE LIGASE"/>
    <property type="match status" value="1"/>
</dbReference>
<dbReference type="GO" id="GO:0004592">
    <property type="term" value="F:pantoate-beta-alanine ligase activity"/>
    <property type="evidence" value="ECO:0007669"/>
    <property type="project" value="UniProtKB-UniRule"/>
</dbReference>
<protein>
    <recommendedName>
        <fullName evidence="5 15">Pantothenate synthetase</fullName>
        <shortName evidence="15">PS</shortName>
        <ecNumber evidence="4 15">6.3.2.1</ecNumber>
    </recommendedName>
    <alternativeName>
        <fullName evidence="14 15">Pantoate--beta-alanine ligase</fullName>
    </alternativeName>
    <alternativeName>
        <fullName evidence="11 15">Pantoate-activating enzyme</fullName>
    </alternativeName>
</protein>
<keyword evidence="6 15" id="KW-0963">Cytoplasm</keyword>
<feature type="binding site" evidence="15">
    <location>
        <begin position="147"/>
        <end position="150"/>
    </location>
    <ligand>
        <name>ATP</name>
        <dbReference type="ChEBI" id="CHEBI:30616"/>
    </ligand>
</feature>
<evidence type="ECO:0000256" key="7">
    <source>
        <dbReference type="ARBA" id="ARBA00022598"/>
    </source>
</evidence>
<dbReference type="FunFam" id="3.40.50.620:FF:000114">
    <property type="entry name" value="Pantothenate synthetase"/>
    <property type="match status" value="1"/>
</dbReference>
<evidence type="ECO:0000256" key="5">
    <source>
        <dbReference type="ARBA" id="ARBA00014155"/>
    </source>
</evidence>
<proteinExistence type="inferred from homology"/>
<keyword evidence="9 15" id="KW-0547">Nucleotide-binding</keyword>
<evidence type="ECO:0000256" key="3">
    <source>
        <dbReference type="ARBA" id="ARBA00009256"/>
    </source>
</evidence>
<dbReference type="SUPFAM" id="SSF52374">
    <property type="entry name" value="Nucleotidylyl transferase"/>
    <property type="match status" value="1"/>
</dbReference>
<reference evidence="16" key="1">
    <citation type="submission" date="2023-03" db="EMBL/GenBank/DDBJ databases">
        <title>Actinoallomurus iriomotensis NBRC 103681.</title>
        <authorList>
            <person name="Ichikawa N."/>
            <person name="Sato H."/>
            <person name="Tonouchi N."/>
        </authorList>
    </citation>
    <scope>NUCLEOTIDE SEQUENCE</scope>
    <source>
        <strain evidence="16">NBRC 103681</strain>
    </source>
</reference>
<evidence type="ECO:0000256" key="11">
    <source>
        <dbReference type="ARBA" id="ARBA00032806"/>
    </source>
</evidence>
<evidence type="ECO:0000256" key="1">
    <source>
        <dbReference type="ARBA" id="ARBA00004496"/>
    </source>
</evidence>
<dbReference type="RefSeq" id="WP_285631844.1">
    <property type="nucleotide sequence ID" value="NZ_BSTJ01000012.1"/>
</dbReference>
<organism evidence="16 17">
    <name type="scientific">Actinoallomurus iriomotensis</name>
    <dbReference type="NCBI Taxonomy" id="478107"/>
    <lineage>
        <taxon>Bacteria</taxon>
        <taxon>Bacillati</taxon>
        <taxon>Actinomycetota</taxon>
        <taxon>Actinomycetes</taxon>
        <taxon>Streptosporangiales</taxon>
        <taxon>Thermomonosporaceae</taxon>
        <taxon>Actinoallomurus</taxon>
    </lineage>
</organism>
<dbReference type="GO" id="GO:0015940">
    <property type="term" value="P:pantothenate biosynthetic process"/>
    <property type="evidence" value="ECO:0007669"/>
    <property type="project" value="UniProtKB-UniRule"/>
</dbReference>
<gene>
    <name evidence="15 16" type="primary">panC</name>
    <name evidence="16" type="ORF">Airi01_080770</name>
</gene>
<evidence type="ECO:0000256" key="8">
    <source>
        <dbReference type="ARBA" id="ARBA00022655"/>
    </source>
</evidence>
<evidence type="ECO:0000313" key="17">
    <source>
        <dbReference type="Proteomes" id="UP001165135"/>
    </source>
</evidence>
<dbReference type="InterPro" id="IPR042176">
    <property type="entry name" value="Pantoate_ligase_C"/>
</dbReference>
<comment type="subunit">
    <text evidence="15">Homodimer.</text>
</comment>
<evidence type="ECO:0000256" key="12">
    <source>
        <dbReference type="ARBA" id="ARBA00048258"/>
    </source>
</evidence>
<feature type="binding site" evidence="15">
    <location>
        <position position="176"/>
    </location>
    <ligand>
        <name>ATP</name>
        <dbReference type="ChEBI" id="CHEBI:30616"/>
    </ligand>
</feature>
<feature type="binding site" evidence="15">
    <location>
        <position position="59"/>
    </location>
    <ligand>
        <name>beta-alanine</name>
        <dbReference type="ChEBI" id="CHEBI:57966"/>
    </ligand>
</feature>